<evidence type="ECO:0000313" key="8">
    <source>
        <dbReference type="EMBL" id="MBU8824876.1"/>
    </source>
</evidence>
<feature type="transmembrane region" description="Helical" evidence="7">
    <location>
        <begin position="119"/>
        <end position="136"/>
    </location>
</feature>
<name>A0ABS6HRH1_MYCGD</name>
<evidence type="ECO:0000256" key="7">
    <source>
        <dbReference type="SAM" id="Phobius"/>
    </source>
</evidence>
<evidence type="ECO:0000256" key="4">
    <source>
        <dbReference type="ARBA" id="ARBA00022692"/>
    </source>
</evidence>
<keyword evidence="6 7" id="KW-0472">Membrane</keyword>
<feature type="transmembrane region" description="Helical" evidence="7">
    <location>
        <begin position="30"/>
        <end position="47"/>
    </location>
</feature>
<comment type="similarity">
    <text evidence="2">Belongs to the DoxX family.</text>
</comment>
<evidence type="ECO:0000256" key="1">
    <source>
        <dbReference type="ARBA" id="ARBA00004651"/>
    </source>
</evidence>
<dbReference type="Pfam" id="PF07681">
    <property type="entry name" value="DoxX"/>
    <property type="match status" value="1"/>
</dbReference>
<dbReference type="InterPro" id="IPR051907">
    <property type="entry name" value="DoxX-like_oxidoreductase"/>
</dbReference>
<evidence type="ECO:0000256" key="5">
    <source>
        <dbReference type="ARBA" id="ARBA00022989"/>
    </source>
</evidence>
<evidence type="ECO:0000256" key="3">
    <source>
        <dbReference type="ARBA" id="ARBA00022475"/>
    </source>
</evidence>
<organism evidence="8 9">
    <name type="scientific">Mycolicibacterium goodii</name>
    <name type="common">Mycobacterium goodii</name>
    <dbReference type="NCBI Taxonomy" id="134601"/>
    <lineage>
        <taxon>Bacteria</taxon>
        <taxon>Bacillati</taxon>
        <taxon>Actinomycetota</taxon>
        <taxon>Actinomycetes</taxon>
        <taxon>Mycobacteriales</taxon>
        <taxon>Mycobacteriaceae</taxon>
        <taxon>Mycolicibacterium</taxon>
    </lineage>
</organism>
<comment type="caution">
    <text evidence="8">The sequence shown here is derived from an EMBL/GenBank/DDBJ whole genome shotgun (WGS) entry which is preliminary data.</text>
</comment>
<sequence length="160" mass="16971">MNTALRHKAAKIIGLVSLPFSRRLRAVTPLAVRVVVGMVMIAHAGHFTPDEFGVILDQRLGLPLSTLVAWLVTLMLYIGGALFILGLFSRWVAIGFIVHMTLAVALIDVHEGLAPQSGGGMQIALLLLTGSLVILVSGPGPLSLDNVIGWDSGWSDKPSS</sequence>
<protein>
    <submittedName>
        <fullName evidence="8">DoxX family protein</fullName>
    </submittedName>
</protein>
<feature type="transmembrane region" description="Helical" evidence="7">
    <location>
        <begin position="67"/>
        <end position="84"/>
    </location>
</feature>
<reference evidence="8 9" key="1">
    <citation type="submission" date="2021-05" db="EMBL/GenBank/DDBJ databases">
        <title>Draft Genome Sequences of Clinical Respiratory Isolates of Mycobacterium goodii Recovered in Ireland.</title>
        <authorList>
            <person name="Flanagan P.R."/>
            <person name="Mok S."/>
            <person name="Roycroft E."/>
            <person name="Rogers T.R."/>
            <person name="Fitzgibbon M."/>
        </authorList>
    </citation>
    <scope>NUCLEOTIDE SEQUENCE [LARGE SCALE GENOMIC DNA]</scope>
    <source>
        <strain evidence="8 9">14IE55</strain>
    </source>
</reference>
<dbReference type="PANTHER" id="PTHR33452">
    <property type="entry name" value="OXIDOREDUCTASE CATD-RELATED"/>
    <property type="match status" value="1"/>
</dbReference>
<evidence type="ECO:0000313" key="9">
    <source>
        <dbReference type="Proteomes" id="UP000696413"/>
    </source>
</evidence>
<comment type="subcellular location">
    <subcellularLocation>
        <location evidence="1">Cell membrane</location>
        <topology evidence="1">Multi-pass membrane protein</topology>
    </subcellularLocation>
</comment>
<keyword evidence="5 7" id="KW-1133">Transmembrane helix</keyword>
<proteinExistence type="inferred from homology"/>
<dbReference type="EMBL" id="JAHBOM010000013">
    <property type="protein sequence ID" value="MBU8824876.1"/>
    <property type="molecule type" value="Genomic_DNA"/>
</dbReference>
<dbReference type="InterPro" id="IPR032808">
    <property type="entry name" value="DoxX"/>
</dbReference>
<gene>
    <name evidence="8" type="ORF">KL859_18635</name>
</gene>
<evidence type="ECO:0000256" key="6">
    <source>
        <dbReference type="ARBA" id="ARBA00023136"/>
    </source>
</evidence>
<dbReference type="RefSeq" id="WP_073676096.1">
    <property type="nucleotide sequence ID" value="NZ_JAHBOL010000029.1"/>
</dbReference>
<dbReference type="PANTHER" id="PTHR33452:SF1">
    <property type="entry name" value="INNER MEMBRANE PROTEIN YPHA-RELATED"/>
    <property type="match status" value="1"/>
</dbReference>
<dbReference type="Proteomes" id="UP000696413">
    <property type="component" value="Unassembled WGS sequence"/>
</dbReference>
<accession>A0ABS6HRH1</accession>
<keyword evidence="9" id="KW-1185">Reference proteome</keyword>
<keyword evidence="3" id="KW-1003">Cell membrane</keyword>
<feature type="transmembrane region" description="Helical" evidence="7">
    <location>
        <begin position="91"/>
        <end position="107"/>
    </location>
</feature>
<keyword evidence="4 7" id="KW-0812">Transmembrane</keyword>
<evidence type="ECO:0000256" key="2">
    <source>
        <dbReference type="ARBA" id="ARBA00006679"/>
    </source>
</evidence>